<name>A0ABP0KNX6_9DINO</name>
<comment type="caution">
    <text evidence="2">The sequence shown here is derived from an EMBL/GenBank/DDBJ whole genome shotgun (WGS) entry which is preliminary data.</text>
</comment>
<protein>
    <submittedName>
        <fullName evidence="2">Uncharacterized protein</fullName>
    </submittedName>
</protein>
<evidence type="ECO:0000256" key="1">
    <source>
        <dbReference type="SAM" id="Phobius"/>
    </source>
</evidence>
<feature type="transmembrane region" description="Helical" evidence="1">
    <location>
        <begin position="150"/>
        <end position="170"/>
    </location>
</feature>
<dbReference type="SUPFAM" id="SSF48371">
    <property type="entry name" value="ARM repeat"/>
    <property type="match status" value="1"/>
</dbReference>
<feature type="transmembrane region" description="Helical" evidence="1">
    <location>
        <begin position="94"/>
        <end position="113"/>
    </location>
</feature>
<feature type="transmembrane region" description="Helical" evidence="1">
    <location>
        <begin position="119"/>
        <end position="138"/>
    </location>
</feature>
<organism evidence="2 3">
    <name type="scientific">Durusdinium trenchii</name>
    <dbReference type="NCBI Taxonomy" id="1381693"/>
    <lineage>
        <taxon>Eukaryota</taxon>
        <taxon>Sar</taxon>
        <taxon>Alveolata</taxon>
        <taxon>Dinophyceae</taxon>
        <taxon>Suessiales</taxon>
        <taxon>Symbiodiniaceae</taxon>
        <taxon>Durusdinium</taxon>
    </lineage>
</organism>
<keyword evidence="1" id="KW-1133">Transmembrane helix</keyword>
<reference evidence="2 3" key="1">
    <citation type="submission" date="2024-02" db="EMBL/GenBank/DDBJ databases">
        <authorList>
            <person name="Chen Y."/>
            <person name="Shah S."/>
            <person name="Dougan E. K."/>
            <person name="Thang M."/>
            <person name="Chan C."/>
        </authorList>
    </citation>
    <scope>NUCLEOTIDE SEQUENCE [LARGE SCALE GENOMIC DNA]</scope>
</reference>
<dbReference type="Gene3D" id="1.25.10.10">
    <property type="entry name" value="Leucine-rich Repeat Variant"/>
    <property type="match status" value="2"/>
</dbReference>
<keyword evidence="1" id="KW-0472">Membrane</keyword>
<evidence type="ECO:0000313" key="2">
    <source>
        <dbReference type="EMBL" id="CAK9028292.1"/>
    </source>
</evidence>
<gene>
    <name evidence="2" type="ORF">SCF082_LOCUS18296</name>
</gene>
<keyword evidence="1" id="KW-0812">Transmembrane</keyword>
<sequence>MGAGRLMMQRIVCRARVQSWMNLVAYAMNLGVTYGSLTGAFGKTNTKLSEKYQTLVTPAGYAFSIWGPIFIWEGVFAVAQMFPTLGSSAVVETMTPWWICACCFQVAWTVFFAQEIIPVSLACMLGILLSLLIGILRTDYLPDISVKEYFLLRVSLCTIAVLVALFALAAPRADPIIALVACWALLGIFVELSDPENLMNLGKFNFIDWPDLIINAVQQTALVLSLASGCASVIAVGRLVQAMTWGTAEEAANAVASLDQILTSEGIRSRFVAAGIVQPLVSLLSDGSMDTRCKIRLLGCLAADQDVAEMVMDAALPRLRQLLQDSDENAKWRMLMNFEATKCPSDVVPAVDGEGVDSSLACDTVLGIRSLNMWKTEGVEASSTHSFASGLLQQGKFDCKAEAANAIGELANATDRRLFKKIAMHLLESDILEPLLALWLRSSGGSCSSHASRTLCVLASTEKTGTVILAKGALKPLVSLLKGHPQLARVLRVAKVLQALADFNRGSMDLALSQESSQQLMSPSCSGTTPAFHRPTLNII</sequence>
<evidence type="ECO:0000313" key="3">
    <source>
        <dbReference type="Proteomes" id="UP001642464"/>
    </source>
</evidence>
<accession>A0ABP0KNX6</accession>
<proteinExistence type="predicted"/>
<dbReference type="InterPro" id="IPR011989">
    <property type="entry name" value="ARM-like"/>
</dbReference>
<keyword evidence="3" id="KW-1185">Reference proteome</keyword>
<dbReference type="Proteomes" id="UP001642464">
    <property type="component" value="Unassembled WGS sequence"/>
</dbReference>
<dbReference type="PANTHER" id="PTHR33802:SF1">
    <property type="entry name" value="XK-RELATED PROTEIN"/>
    <property type="match status" value="1"/>
</dbReference>
<dbReference type="InterPro" id="IPR016024">
    <property type="entry name" value="ARM-type_fold"/>
</dbReference>
<dbReference type="EMBL" id="CAXAMM010012224">
    <property type="protein sequence ID" value="CAK9028292.1"/>
    <property type="molecule type" value="Genomic_DNA"/>
</dbReference>
<feature type="transmembrane region" description="Helical" evidence="1">
    <location>
        <begin position="20"/>
        <end position="41"/>
    </location>
</feature>
<feature type="transmembrane region" description="Helical" evidence="1">
    <location>
        <begin position="61"/>
        <end position="82"/>
    </location>
</feature>
<dbReference type="PANTHER" id="PTHR33802">
    <property type="entry name" value="SI:CH211-161H7.5-RELATED"/>
    <property type="match status" value="1"/>
</dbReference>